<dbReference type="Gene3D" id="2.160.20.10">
    <property type="entry name" value="Single-stranded right-handed beta-helix, Pectin lyase-like"/>
    <property type="match status" value="1"/>
</dbReference>
<proteinExistence type="inferred from homology"/>
<dbReference type="AlphaFoldDB" id="A0A7C9GRK6"/>
<dbReference type="InterPro" id="IPR051801">
    <property type="entry name" value="GH28_Enzymes"/>
</dbReference>
<evidence type="ECO:0000256" key="1">
    <source>
        <dbReference type="ARBA" id="ARBA00008834"/>
    </source>
</evidence>
<dbReference type="EMBL" id="WIOL01000007">
    <property type="protein sequence ID" value="MQT18476.1"/>
    <property type="molecule type" value="Genomic_DNA"/>
</dbReference>
<dbReference type="SMART" id="SM00710">
    <property type="entry name" value="PbH1"/>
    <property type="match status" value="5"/>
</dbReference>
<keyword evidence="3 4" id="KW-0326">Glycosidase</keyword>
<dbReference type="OrthoDB" id="9795222at2"/>
<dbReference type="PANTHER" id="PTHR31339:SF9">
    <property type="entry name" value="PLASMIN AND FIBRONECTIN-BINDING PROTEIN A"/>
    <property type="match status" value="1"/>
</dbReference>
<organism evidence="5 6">
    <name type="scientific">Sandarakinorhabdus fusca</name>
    <dbReference type="NCBI Taxonomy" id="1439888"/>
    <lineage>
        <taxon>Bacteria</taxon>
        <taxon>Pseudomonadati</taxon>
        <taxon>Pseudomonadota</taxon>
        <taxon>Alphaproteobacteria</taxon>
        <taxon>Sphingomonadales</taxon>
        <taxon>Sphingosinicellaceae</taxon>
        <taxon>Sandarakinorhabdus</taxon>
    </lineage>
</organism>
<dbReference type="PROSITE" id="PS00502">
    <property type="entry name" value="POLYGALACTURONASE"/>
    <property type="match status" value="1"/>
</dbReference>
<dbReference type="Pfam" id="PF00295">
    <property type="entry name" value="Glyco_hydro_28"/>
    <property type="match status" value="1"/>
</dbReference>
<gene>
    <name evidence="5" type="ORF">F3168_14575</name>
</gene>
<dbReference type="InterPro" id="IPR006626">
    <property type="entry name" value="PbH1"/>
</dbReference>
<dbReference type="GO" id="GO:0004650">
    <property type="term" value="F:polygalacturonase activity"/>
    <property type="evidence" value="ECO:0007669"/>
    <property type="project" value="InterPro"/>
</dbReference>
<evidence type="ECO:0000256" key="3">
    <source>
        <dbReference type="ARBA" id="ARBA00023295"/>
    </source>
</evidence>
<evidence type="ECO:0000256" key="2">
    <source>
        <dbReference type="ARBA" id="ARBA00022801"/>
    </source>
</evidence>
<evidence type="ECO:0000313" key="5">
    <source>
        <dbReference type="EMBL" id="MQT18476.1"/>
    </source>
</evidence>
<evidence type="ECO:0000256" key="4">
    <source>
        <dbReference type="RuleBase" id="RU361169"/>
    </source>
</evidence>
<name>A0A7C9GRK6_9SPHN</name>
<keyword evidence="6" id="KW-1185">Reference proteome</keyword>
<dbReference type="SUPFAM" id="SSF51126">
    <property type="entry name" value="Pectin lyase-like"/>
    <property type="match status" value="1"/>
</dbReference>
<evidence type="ECO:0000313" key="6">
    <source>
        <dbReference type="Proteomes" id="UP000481327"/>
    </source>
</evidence>
<sequence length="451" mass="47927">MLGAAALWPVATAAAPASPWQAARRIADTIPAPAIPRRDVPITRHGAVAGGPPATAAIAAAIAACAAAGGGRVVVPPGRFHTGAIRLGSNMALHLSAGATLVFSTDPADYPMVATRWEGVECVNYAPLVFADGETDVAITGTGTLDGQGAAWWPWSSGPQFGWKPGMPDQRAARTRLFAMAEAGVPVAERRFGAGGYLRPPLVQFQNCARVLVEGVTLRDSPLWNCHAVLCRDVVMRGVAVRGHGPNNDGCNPESVDRMLIERCTFDTGDDCIAIKSGRNANGRRVARPAQDIVIRDCRMRAGHGGLVIGSEISGDVRRVFMERCTMDSPDLWYAVRIKNNAMRGGAVDQVHCRDIRVGQVARAAITCDFNYEEGANGGFRPSLSNLLIERMDVARAPQVADIQGLPGAPVSDITLRDCRFAGVTRPSVVAHIDRLGLNNVRVNGRPVSRI</sequence>
<keyword evidence="2 4" id="KW-0378">Hydrolase</keyword>
<protein>
    <submittedName>
        <fullName evidence="5">Glycoside hydrolase family 28 protein</fullName>
    </submittedName>
</protein>
<dbReference type="InterPro" id="IPR012334">
    <property type="entry name" value="Pectin_lyas_fold"/>
</dbReference>
<dbReference type="GO" id="GO:0005975">
    <property type="term" value="P:carbohydrate metabolic process"/>
    <property type="evidence" value="ECO:0007669"/>
    <property type="project" value="InterPro"/>
</dbReference>
<accession>A0A7C9GRK6</accession>
<reference evidence="5 6" key="1">
    <citation type="submission" date="2019-09" db="EMBL/GenBank/DDBJ databases">
        <title>Polymorphobacter sp. isolated from a lake in China.</title>
        <authorList>
            <person name="Liu Z."/>
        </authorList>
    </citation>
    <scope>NUCLEOTIDE SEQUENCE [LARGE SCALE GENOMIC DNA]</scope>
    <source>
        <strain evidence="5 6">D40P</strain>
    </source>
</reference>
<dbReference type="InterPro" id="IPR011050">
    <property type="entry name" value="Pectin_lyase_fold/virulence"/>
</dbReference>
<comment type="similarity">
    <text evidence="1 4">Belongs to the glycosyl hydrolase 28 family.</text>
</comment>
<dbReference type="PANTHER" id="PTHR31339">
    <property type="entry name" value="PECTIN LYASE-RELATED"/>
    <property type="match status" value="1"/>
</dbReference>
<dbReference type="InterPro" id="IPR000743">
    <property type="entry name" value="Glyco_hydro_28"/>
</dbReference>
<comment type="caution">
    <text evidence="5">The sequence shown here is derived from an EMBL/GenBank/DDBJ whole genome shotgun (WGS) entry which is preliminary data.</text>
</comment>
<dbReference type="Proteomes" id="UP000481327">
    <property type="component" value="Unassembled WGS sequence"/>
</dbReference>